<reference evidence="1" key="1">
    <citation type="submission" date="2016-11" db="EMBL/GenBank/DDBJ databases">
        <title>The genome sequence of Colletotrichum cuscutae.</title>
        <authorList>
            <person name="Baroncelli R."/>
        </authorList>
    </citation>
    <scope>NUCLEOTIDE SEQUENCE</scope>
    <source>
        <strain evidence="1">IMI 304802</strain>
    </source>
</reference>
<dbReference type="Proteomes" id="UP001239213">
    <property type="component" value="Unassembled WGS sequence"/>
</dbReference>
<organism evidence="1 2">
    <name type="scientific">Colletotrichum cuscutae</name>
    <dbReference type="NCBI Taxonomy" id="1209917"/>
    <lineage>
        <taxon>Eukaryota</taxon>
        <taxon>Fungi</taxon>
        <taxon>Dikarya</taxon>
        <taxon>Ascomycota</taxon>
        <taxon>Pezizomycotina</taxon>
        <taxon>Sordariomycetes</taxon>
        <taxon>Hypocreomycetidae</taxon>
        <taxon>Glomerellales</taxon>
        <taxon>Glomerellaceae</taxon>
        <taxon>Colletotrichum</taxon>
        <taxon>Colletotrichum acutatum species complex</taxon>
    </lineage>
</organism>
<gene>
    <name evidence="1" type="ORF">CCUS01_08848</name>
</gene>
<protein>
    <submittedName>
        <fullName evidence="1">Uncharacterized protein</fullName>
    </submittedName>
</protein>
<sequence>MAAEREYRVVCRPKDCWITATSQYHWHRLWKFSKCSSPGQDQHIEIIYGGSRIIRDSIIEMLELKDPTDSLLKDQ</sequence>
<dbReference type="AlphaFoldDB" id="A0AAI9UR27"/>
<evidence type="ECO:0000313" key="1">
    <source>
        <dbReference type="EMBL" id="KAK1460501.1"/>
    </source>
</evidence>
<name>A0AAI9UR27_9PEZI</name>
<proteinExistence type="predicted"/>
<accession>A0AAI9UR27</accession>
<evidence type="ECO:0000313" key="2">
    <source>
        <dbReference type="Proteomes" id="UP001239213"/>
    </source>
</evidence>
<keyword evidence="2" id="KW-1185">Reference proteome</keyword>
<dbReference type="EMBL" id="MPDP01000273">
    <property type="protein sequence ID" value="KAK1460501.1"/>
    <property type="molecule type" value="Genomic_DNA"/>
</dbReference>
<comment type="caution">
    <text evidence="1">The sequence shown here is derived from an EMBL/GenBank/DDBJ whole genome shotgun (WGS) entry which is preliminary data.</text>
</comment>